<accession>A0A840IGY5</accession>
<organism evidence="4 5">
    <name type="scientific">Conexibacter arvalis</name>
    <dbReference type="NCBI Taxonomy" id="912552"/>
    <lineage>
        <taxon>Bacteria</taxon>
        <taxon>Bacillati</taxon>
        <taxon>Actinomycetota</taxon>
        <taxon>Thermoleophilia</taxon>
        <taxon>Solirubrobacterales</taxon>
        <taxon>Conexibacteraceae</taxon>
        <taxon>Conexibacter</taxon>
    </lineage>
</organism>
<keyword evidence="5" id="KW-1185">Reference proteome</keyword>
<evidence type="ECO:0000313" key="5">
    <source>
        <dbReference type="Proteomes" id="UP000585272"/>
    </source>
</evidence>
<feature type="chain" id="PRO_5032672833" evidence="2">
    <location>
        <begin position="29"/>
        <end position="288"/>
    </location>
</feature>
<evidence type="ECO:0000259" key="3">
    <source>
        <dbReference type="PROSITE" id="PS50983"/>
    </source>
</evidence>
<evidence type="ECO:0000256" key="1">
    <source>
        <dbReference type="ARBA" id="ARBA00008814"/>
    </source>
</evidence>
<dbReference type="Pfam" id="PF01497">
    <property type="entry name" value="Peripla_BP_2"/>
    <property type="match status" value="1"/>
</dbReference>
<dbReference type="PROSITE" id="PS50983">
    <property type="entry name" value="FE_B12_PBP"/>
    <property type="match status" value="1"/>
</dbReference>
<reference evidence="4 5" key="1">
    <citation type="submission" date="2020-08" db="EMBL/GenBank/DDBJ databases">
        <title>Genomic Encyclopedia of Archaeal and Bacterial Type Strains, Phase II (KMG-II): from individual species to whole genera.</title>
        <authorList>
            <person name="Goeker M."/>
        </authorList>
    </citation>
    <scope>NUCLEOTIDE SEQUENCE [LARGE SCALE GENOMIC DNA]</scope>
    <source>
        <strain evidence="4 5">DSM 23288</strain>
    </source>
</reference>
<comment type="similarity">
    <text evidence="1">Belongs to the bacterial solute-binding protein 8 family.</text>
</comment>
<dbReference type="InterPro" id="IPR002491">
    <property type="entry name" value="ABC_transptr_periplasmic_BD"/>
</dbReference>
<sequence>MTRRPLRALAALLAAVLLVGLSASAAQAQSRIVALTPFTANALAGLGVKPVGIGQQLGGHNKLVKGLKGVKTLTLSHPLGPNLEHLALLNPQLVLSSPTWRKGTQGMKELGIRVVEIEPTRVNDVPRQTEFIGSLVGRRAKAKKLADQQRRHIRVAKKAAKRRPTVLLVLGVGRKPYAFLPSSWGGDLVKAAGGRLLTQGLKGSGGFAQISDEIVVKRNPDVIIAVPHGTPGNIPQITDYLRNNPAWKNTKAARNNRIYVSTDNTMLQAWTSAARSIYDVQTKYLKNR</sequence>
<dbReference type="RefSeq" id="WP_183343313.1">
    <property type="nucleotide sequence ID" value="NZ_JACHNU010000004.1"/>
</dbReference>
<feature type="signal peptide" evidence="2">
    <location>
        <begin position="1"/>
        <end position="28"/>
    </location>
</feature>
<dbReference type="SUPFAM" id="SSF53807">
    <property type="entry name" value="Helical backbone' metal receptor"/>
    <property type="match status" value="1"/>
</dbReference>
<dbReference type="InterPro" id="IPR050902">
    <property type="entry name" value="ABC_Transporter_SBP"/>
</dbReference>
<keyword evidence="2" id="KW-0732">Signal</keyword>
<dbReference type="PANTHER" id="PTHR30535:SF34">
    <property type="entry name" value="MOLYBDATE-BINDING PROTEIN MOLA"/>
    <property type="match status" value="1"/>
</dbReference>
<protein>
    <submittedName>
        <fullName evidence="4">Iron complex transport system substrate-binding protein</fullName>
    </submittedName>
</protein>
<dbReference type="Gene3D" id="3.40.50.1980">
    <property type="entry name" value="Nitrogenase molybdenum iron protein domain"/>
    <property type="match status" value="2"/>
</dbReference>
<dbReference type="EMBL" id="JACHNU010000004">
    <property type="protein sequence ID" value="MBB4663595.1"/>
    <property type="molecule type" value="Genomic_DNA"/>
</dbReference>
<evidence type="ECO:0000313" key="4">
    <source>
        <dbReference type="EMBL" id="MBB4663595.1"/>
    </source>
</evidence>
<dbReference type="Proteomes" id="UP000585272">
    <property type="component" value="Unassembled WGS sequence"/>
</dbReference>
<comment type="caution">
    <text evidence="4">The sequence shown here is derived from an EMBL/GenBank/DDBJ whole genome shotgun (WGS) entry which is preliminary data.</text>
</comment>
<dbReference type="PANTHER" id="PTHR30535">
    <property type="entry name" value="VITAMIN B12-BINDING PROTEIN"/>
    <property type="match status" value="1"/>
</dbReference>
<name>A0A840IGY5_9ACTN</name>
<dbReference type="GO" id="GO:0071281">
    <property type="term" value="P:cellular response to iron ion"/>
    <property type="evidence" value="ECO:0007669"/>
    <property type="project" value="TreeGrafter"/>
</dbReference>
<dbReference type="AlphaFoldDB" id="A0A840IGY5"/>
<feature type="domain" description="Fe/B12 periplasmic-binding" evidence="3">
    <location>
        <begin position="31"/>
        <end position="288"/>
    </location>
</feature>
<evidence type="ECO:0000256" key="2">
    <source>
        <dbReference type="SAM" id="SignalP"/>
    </source>
</evidence>
<proteinExistence type="inferred from homology"/>
<gene>
    <name evidence="4" type="ORF">BDZ31_003190</name>
</gene>